<evidence type="ECO:0000313" key="2">
    <source>
        <dbReference type="Proteomes" id="UP000198211"/>
    </source>
</evidence>
<dbReference type="AlphaFoldDB" id="A0A225UEB2"/>
<dbReference type="Pfam" id="PF14223">
    <property type="entry name" value="Retrotran_gag_2"/>
    <property type="match status" value="1"/>
</dbReference>
<feature type="non-terminal residue" evidence="1">
    <location>
        <position position="194"/>
    </location>
</feature>
<dbReference type="Proteomes" id="UP000198211">
    <property type="component" value="Unassembled WGS sequence"/>
</dbReference>
<dbReference type="EMBL" id="NBNE01020451">
    <property type="protein sequence ID" value="OWY91348.1"/>
    <property type="molecule type" value="Genomic_DNA"/>
</dbReference>
<evidence type="ECO:0000313" key="1">
    <source>
        <dbReference type="EMBL" id="OWY91348.1"/>
    </source>
</evidence>
<evidence type="ECO:0008006" key="3">
    <source>
        <dbReference type="Google" id="ProtNLM"/>
    </source>
</evidence>
<gene>
    <name evidence="1" type="ORF">PHMEG_00040106</name>
</gene>
<protein>
    <recommendedName>
        <fullName evidence="3">Multidrug resistance protein ABC transporter</fullName>
    </recommendedName>
</protein>
<dbReference type="OrthoDB" id="124577at2759"/>
<proteinExistence type="predicted"/>
<organism evidence="1 2">
    <name type="scientific">Phytophthora megakarya</name>
    <dbReference type="NCBI Taxonomy" id="4795"/>
    <lineage>
        <taxon>Eukaryota</taxon>
        <taxon>Sar</taxon>
        <taxon>Stramenopiles</taxon>
        <taxon>Oomycota</taxon>
        <taxon>Peronosporomycetes</taxon>
        <taxon>Peronosporales</taxon>
        <taxon>Peronosporaceae</taxon>
        <taxon>Phytophthora</taxon>
    </lineage>
</organism>
<comment type="caution">
    <text evidence="1">The sequence shown here is derived from an EMBL/GenBank/DDBJ whole genome shotgun (WGS) entry which is preliminary data.</text>
</comment>
<accession>A0A225UEB2</accession>
<name>A0A225UEB2_9STRA</name>
<keyword evidence="2" id="KW-1185">Reference proteome</keyword>
<sequence>MSSSSDSDESKHKKKGFKIGSKGILVRWDGEDWIFYKQSMINAFEKSLLDEIVLGTKTEGDTEEEKNDFKKKQAKVKILIRGSLSMRLAKQVMSKKTGMWRELCSIYDGKTNSATKAQKVYRLNGELHRTHLRANGDVRSHLYKMFEMMEQLKDLEAPVNNLQMVDILLRSLPNQMCYNELRRKVLFSKDMSKY</sequence>
<reference evidence="2" key="1">
    <citation type="submission" date="2017-03" db="EMBL/GenBank/DDBJ databases">
        <title>Phytopthora megakarya and P. palmivora, two closely related causual agents of cacao black pod achieved similar genome size and gene model numbers by different mechanisms.</title>
        <authorList>
            <person name="Ali S."/>
            <person name="Shao J."/>
            <person name="Larry D.J."/>
            <person name="Kronmiller B."/>
            <person name="Shen D."/>
            <person name="Strem M.D."/>
            <person name="Melnick R.L."/>
            <person name="Guiltinan M.J."/>
            <person name="Tyler B.M."/>
            <person name="Meinhardt L.W."/>
            <person name="Bailey B.A."/>
        </authorList>
    </citation>
    <scope>NUCLEOTIDE SEQUENCE [LARGE SCALE GENOMIC DNA]</scope>
    <source>
        <strain evidence="2">zdho120</strain>
    </source>
</reference>